<evidence type="ECO:0000313" key="5">
    <source>
        <dbReference type="EMBL" id="SVA39429.1"/>
    </source>
</evidence>
<evidence type="ECO:0000256" key="2">
    <source>
        <dbReference type="ARBA" id="ARBA00022737"/>
    </source>
</evidence>
<proteinExistence type="inferred from homology"/>
<evidence type="ECO:0000256" key="3">
    <source>
        <dbReference type="SAM" id="MobiDB-lite"/>
    </source>
</evidence>
<dbReference type="Gene3D" id="2.60.20.10">
    <property type="entry name" value="Crystallins"/>
    <property type="match status" value="2"/>
</dbReference>
<dbReference type="SUPFAM" id="SSF49695">
    <property type="entry name" value="gamma-Crystallin-like"/>
    <property type="match status" value="1"/>
</dbReference>
<dbReference type="InterPro" id="IPR029062">
    <property type="entry name" value="Class_I_gatase-like"/>
</dbReference>
<gene>
    <name evidence="5" type="ORF">METZ01_LOCUS92283</name>
</gene>
<keyword evidence="2" id="KW-0677">Repeat</keyword>
<dbReference type="AlphaFoldDB" id="A0A381VGC6"/>
<dbReference type="InterPro" id="IPR011024">
    <property type="entry name" value="G_crystallin-like"/>
</dbReference>
<dbReference type="EMBL" id="UINC01008769">
    <property type="protein sequence ID" value="SVA39429.1"/>
    <property type="molecule type" value="Genomic_DNA"/>
</dbReference>
<name>A0A381VGC6_9ZZZZ</name>
<reference evidence="5" key="1">
    <citation type="submission" date="2018-05" db="EMBL/GenBank/DDBJ databases">
        <authorList>
            <person name="Lanie J.A."/>
            <person name="Ng W.-L."/>
            <person name="Kazmierczak K.M."/>
            <person name="Andrzejewski T.M."/>
            <person name="Davidsen T.M."/>
            <person name="Wayne K.J."/>
            <person name="Tettelin H."/>
            <person name="Glass J.I."/>
            <person name="Rusch D."/>
            <person name="Podicherti R."/>
            <person name="Tsui H.-C.T."/>
            <person name="Winkler M.E."/>
        </authorList>
    </citation>
    <scope>NUCLEOTIDE SEQUENCE</scope>
</reference>
<dbReference type="Pfam" id="PF00030">
    <property type="entry name" value="Crystall"/>
    <property type="match status" value="1"/>
</dbReference>
<dbReference type="InterPro" id="IPR001064">
    <property type="entry name" value="Beta/gamma_crystallin"/>
</dbReference>
<evidence type="ECO:0000256" key="1">
    <source>
        <dbReference type="ARBA" id="ARBA00009646"/>
    </source>
</evidence>
<feature type="region of interest" description="Disordered" evidence="3">
    <location>
        <begin position="460"/>
        <end position="481"/>
    </location>
</feature>
<feature type="domain" description="Beta/gamma crystallin 'Greek key'" evidence="4">
    <location>
        <begin position="8"/>
        <end position="99"/>
    </location>
</feature>
<dbReference type="SMART" id="SM00247">
    <property type="entry name" value="XTALbg"/>
    <property type="match status" value="2"/>
</dbReference>
<comment type="similarity">
    <text evidence="1">Belongs to the beta/gamma-crystallin family.</text>
</comment>
<feature type="domain" description="Beta/gamma crystallin 'Greek key'" evidence="4">
    <location>
        <begin position="115"/>
        <end position="219"/>
    </location>
</feature>
<organism evidence="5">
    <name type="scientific">marine metagenome</name>
    <dbReference type="NCBI Taxonomy" id="408172"/>
    <lineage>
        <taxon>unclassified sequences</taxon>
        <taxon>metagenomes</taxon>
        <taxon>ecological metagenomes</taxon>
    </lineage>
</organism>
<sequence>MALTPRLVVEVFEHINYQGRKVTVIDSVVNTGEVGLQDIISSIKIYKGPGFRAAPNYKAIFHEHVNHQGRRLILAPGYYPSIHEIPYNFGDVISSISFTPAANPTPPEYGAIPLVIQVYRDIDFRGTRGVIMRDVSDFREIGLDNSVSSMQIQRGPNFPSGGCRAIFYQQPNFEGQRLTVPLGPRDFQIRLRNLHDARSLRNRSPAQPFSNVVSSVKVVPVGSFRVLVVVADNRTNEPAVLESLVDVEGHEFEYTIININSNPDNYGDPNNASKLSSVILSEYDIVWFTWNGPAHDREYFVEDSDQAIREFVRRGGVVWASAMDDNIVAPDGVHTHESSWRGDWLPVDRHPIRVVNSGDVKANITREGHQTGIFAWPHKIDVNTLVLDDHWVTEEPEYVRLAIHDDDNNAPIGFQLRYGDGYYVTFAIDTRDAMKTAMAKTLIENALCYLANLAWQTSPRQPLKGRSRSIPSSGAWRSVMR</sequence>
<dbReference type="SUPFAM" id="SSF52317">
    <property type="entry name" value="Class I glutamine amidotransferase-like"/>
    <property type="match status" value="1"/>
</dbReference>
<evidence type="ECO:0000259" key="4">
    <source>
        <dbReference type="SMART" id="SM00247"/>
    </source>
</evidence>
<protein>
    <recommendedName>
        <fullName evidence="4">Beta/gamma crystallin 'Greek key' domain-containing protein</fullName>
    </recommendedName>
</protein>
<accession>A0A381VGC6</accession>